<protein>
    <submittedName>
        <fullName evidence="1">Uncharacterized protein</fullName>
    </submittedName>
</protein>
<gene>
    <name evidence="1" type="ORF">OPT61_g5515</name>
</gene>
<accession>A0ACC2IA14</accession>
<dbReference type="Proteomes" id="UP001153331">
    <property type="component" value="Unassembled WGS sequence"/>
</dbReference>
<dbReference type="EMBL" id="JAPHNI010000357">
    <property type="protein sequence ID" value="KAJ8112023.1"/>
    <property type="molecule type" value="Genomic_DNA"/>
</dbReference>
<evidence type="ECO:0000313" key="1">
    <source>
        <dbReference type="EMBL" id="KAJ8112023.1"/>
    </source>
</evidence>
<name>A0ACC2IA14_9PLEO</name>
<organism evidence="1 2">
    <name type="scientific">Boeremia exigua</name>
    <dbReference type="NCBI Taxonomy" id="749465"/>
    <lineage>
        <taxon>Eukaryota</taxon>
        <taxon>Fungi</taxon>
        <taxon>Dikarya</taxon>
        <taxon>Ascomycota</taxon>
        <taxon>Pezizomycotina</taxon>
        <taxon>Dothideomycetes</taxon>
        <taxon>Pleosporomycetidae</taxon>
        <taxon>Pleosporales</taxon>
        <taxon>Pleosporineae</taxon>
        <taxon>Didymellaceae</taxon>
        <taxon>Boeremia</taxon>
    </lineage>
</organism>
<comment type="caution">
    <text evidence="1">The sequence shown here is derived from an EMBL/GenBank/DDBJ whole genome shotgun (WGS) entry which is preliminary data.</text>
</comment>
<keyword evidence="2" id="KW-1185">Reference proteome</keyword>
<sequence>MSRTYTSVSTQKVRDGFTSATSIYDCWLLDSIALDDPSHSDDYHTSAIMYLDKRDNMGYQVAPALIIFLVILGAGGMVVCGFAVMRFWGGDEAQDTTYMNRSVEQDRYMREVRERTWGKLPNYYVQQSNRSNAPTDGPSVKYVDACAVVWEGRLTICSASNTTYG</sequence>
<evidence type="ECO:0000313" key="2">
    <source>
        <dbReference type="Proteomes" id="UP001153331"/>
    </source>
</evidence>
<reference evidence="1" key="1">
    <citation type="submission" date="2022-11" db="EMBL/GenBank/DDBJ databases">
        <title>Genome Sequence of Boeremia exigua.</title>
        <authorList>
            <person name="Buettner E."/>
        </authorList>
    </citation>
    <scope>NUCLEOTIDE SEQUENCE</scope>
    <source>
        <strain evidence="1">CU02</strain>
    </source>
</reference>
<proteinExistence type="predicted"/>